<dbReference type="Proteomes" id="UP000594480">
    <property type="component" value="Chromosome"/>
</dbReference>
<dbReference type="InterPro" id="IPR002035">
    <property type="entry name" value="VWF_A"/>
</dbReference>
<protein>
    <submittedName>
        <fullName evidence="4">VWA domain-containing protein</fullName>
    </submittedName>
</protein>
<dbReference type="KEGG" id="msf:IT882_02335"/>
<sequence>MRSVLTSMMAPIALTVVLAATITGMSPAIARATAGDEIPPTIIILDASGSMIRETSPGVTRMDVAKQATVATIDALPDNAEVGLLVFGTGTGNTDAERAAGCQDVKTLSPSNRPTPNPSTHPSTASPSPASHRSGRRCGSPCPCSPPIRLATSC</sequence>
<gene>
    <name evidence="4" type="ORF">IT882_02335</name>
</gene>
<feature type="chain" id="PRO_5039532830" evidence="2">
    <location>
        <begin position="31"/>
        <end position="154"/>
    </location>
</feature>
<feature type="compositionally biased region" description="Low complexity" evidence="1">
    <location>
        <begin position="120"/>
        <end position="142"/>
    </location>
</feature>
<dbReference type="InterPro" id="IPR036465">
    <property type="entry name" value="vWFA_dom_sf"/>
</dbReference>
<evidence type="ECO:0000313" key="5">
    <source>
        <dbReference type="Proteomes" id="UP000594480"/>
    </source>
</evidence>
<reference evidence="4 5" key="1">
    <citation type="submission" date="2020-11" db="EMBL/GenBank/DDBJ databases">
        <title>Amino acid is mineralized and recycled by bacteria in oceanic microbiome.</title>
        <authorList>
            <person name="Zheng L.Y."/>
        </authorList>
    </citation>
    <scope>NUCLEOTIDE SEQUENCE [LARGE SCALE GENOMIC DNA]</scope>
    <source>
        <strain evidence="4 5">A32-1</strain>
    </source>
</reference>
<dbReference type="AlphaFoldDB" id="A0A7S8RHC6"/>
<keyword evidence="5" id="KW-1185">Reference proteome</keyword>
<dbReference type="Gene3D" id="3.40.50.410">
    <property type="entry name" value="von Willebrand factor, type A domain"/>
    <property type="match status" value="1"/>
</dbReference>
<proteinExistence type="predicted"/>
<feature type="signal peptide" evidence="2">
    <location>
        <begin position="1"/>
        <end position="30"/>
    </location>
</feature>
<dbReference type="Pfam" id="PF13519">
    <property type="entry name" value="VWA_2"/>
    <property type="match status" value="1"/>
</dbReference>
<dbReference type="RefSeq" id="WP_195693002.1">
    <property type="nucleotide sequence ID" value="NZ_CP064760.1"/>
</dbReference>
<dbReference type="SUPFAM" id="SSF53300">
    <property type="entry name" value="vWA-like"/>
    <property type="match status" value="1"/>
</dbReference>
<accession>A0A7S8RHC6</accession>
<dbReference type="EMBL" id="CP064760">
    <property type="protein sequence ID" value="QPE04981.1"/>
    <property type="molecule type" value="Genomic_DNA"/>
</dbReference>
<evidence type="ECO:0000256" key="1">
    <source>
        <dbReference type="SAM" id="MobiDB-lite"/>
    </source>
</evidence>
<feature type="region of interest" description="Disordered" evidence="1">
    <location>
        <begin position="104"/>
        <end position="142"/>
    </location>
</feature>
<keyword evidence="2" id="KW-0732">Signal</keyword>
<evidence type="ECO:0000313" key="4">
    <source>
        <dbReference type="EMBL" id="QPE04981.1"/>
    </source>
</evidence>
<name>A0A7S8RHC6_9MICO</name>
<evidence type="ECO:0000256" key="2">
    <source>
        <dbReference type="SAM" id="SignalP"/>
    </source>
</evidence>
<organism evidence="4 5">
    <name type="scientific">Microbacterium schleiferi</name>
    <dbReference type="NCBI Taxonomy" id="69362"/>
    <lineage>
        <taxon>Bacteria</taxon>
        <taxon>Bacillati</taxon>
        <taxon>Actinomycetota</taxon>
        <taxon>Actinomycetes</taxon>
        <taxon>Micrococcales</taxon>
        <taxon>Microbacteriaceae</taxon>
        <taxon>Microbacterium</taxon>
    </lineage>
</organism>
<evidence type="ECO:0000259" key="3">
    <source>
        <dbReference type="Pfam" id="PF13519"/>
    </source>
</evidence>
<feature type="domain" description="VWFA" evidence="3">
    <location>
        <begin position="41"/>
        <end position="90"/>
    </location>
</feature>